<dbReference type="GO" id="GO:0005669">
    <property type="term" value="C:transcription factor TFIID complex"/>
    <property type="evidence" value="ECO:0007669"/>
    <property type="project" value="InterPro"/>
</dbReference>
<proteinExistence type="inferred from homology"/>
<keyword evidence="8" id="KW-1185">Reference proteome</keyword>
<organism evidence="7 8">
    <name type="scientific">Parelaphostrongylus tenuis</name>
    <name type="common">Meningeal worm</name>
    <dbReference type="NCBI Taxonomy" id="148309"/>
    <lineage>
        <taxon>Eukaryota</taxon>
        <taxon>Metazoa</taxon>
        <taxon>Ecdysozoa</taxon>
        <taxon>Nematoda</taxon>
        <taxon>Chromadorea</taxon>
        <taxon>Rhabditida</taxon>
        <taxon>Rhabditina</taxon>
        <taxon>Rhabditomorpha</taxon>
        <taxon>Strongyloidea</taxon>
        <taxon>Metastrongylidae</taxon>
        <taxon>Parelaphostrongylus</taxon>
    </lineage>
</organism>
<evidence type="ECO:0000256" key="6">
    <source>
        <dbReference type="ARBA" id="ARBA00023242"/>
    </source>
</evidence>
<protein>
    <recommendedName>
        <fullName evidence="3">Transcription initiation factor TFIID subunit 2</fullName>
    </recommendedName>
</protein>
<evidence type="ECO:0000256" key="2">
    <source>
        <dbReference type="ARBA" id="ARBA00010937"/>
    </source>
</evidence>
<comment type="similarity">
    <text evidence="2">Belongs to the TAF2 family.</text>
</comment>
<dbReference type="EMBL" id="JAHQIW010006003">
    <property type="protein sequence ID" value="KAJ1367779.1"/>
    <property type="molecule type" value="Genomic_DNA"/>
</dbReference>
<keyword evidence="5" id="KW-0804">Transcription</keyword>
<dbReference type="PANTHER" id="PTHR15137:SF9">
    <property type="entry name" value="TRANSCRIPTION INITIATION FACTOR TFIID SUBUNIT 2"/>
    <property type="match status" value="1"/>
</dbReference>
<dbReference type="InterPro" id="IPR027268">
    <property type="entry name" value="Peptidase_M4/M1_CTD_sf"/>
</dbReference>
<dbReference type="GO" id="GO:0003682">
    <property type="term" value="F:chromatin binding"/>
    <property type="evidence" value="ECO:0007669"/>
    <property type="project" value="TreeGrafter"/>
</dbReference>
<evidence type="ECO:0000256" key="4">
    <source>
        <dbReference type="ARBA" id="ARBA00023015"/>
    </source>
</evidence>
<dbReference type="GO" id="GO:0000976">
    <property type="term" value="F:transcription cis-regulatory region binding"/>
    <property type="evidence" value="ECO:0007669"/>
    <property type="project" value="TreeGrafter"/>
</dbReference>
<sequence>FLEIVVPDELAPSIQLLKCITIAVDVVVKRPTQGVKFVYNLAPDGTIDRGAHLFTYRSSLLTSTREWLPCVDAPDQLALWRIHITCDSWLTAVASGDLVGFDNVPDKLLRTWNYQQLIPTAACNIGFVVGQFSTYALSDMAEVTNFAPVGLLSLLKHTVAPLDKILEYFEELLSCRFPYSTYKQVSMTIFSVNMLYHKKIIDAVQECRQLLAWGVAQQFFGCFISPAHFLDWWLVRSLSSFITLLYVEKMFGSSEYLFQVKKLLNTVCDYESQWGRIILRPHSDAPARLNLHCEPRCEHTCSPLYAENMVKKGHLAMRMLSKRLGHEPYFQVTR</sequence>
<feature type="non-terminal residue" evidence="7">
    <location>
        <position position="1"/>
    </location>
</feature>
<dbReference type="AlphaFoldDB" id="A0AAD5R1J9"/>
<comment type="caution">
    <text evidence="7">The sequence shown here is derived from an EMBL/GenBank/DDBJ whole genome shotgun (WGS) entry which is preliminary data.</text>
</comment>
<dbReference type="GO" id="GO:0006367">
    <property type="term" value="P:transcription initiation at RNA polymerase II promoter"/>
    <property type="evidence" value="ECO:0007669"/>
    <property type="project" value="TreeGrafter"/>
</dbReference>
<evidence type="ECO:0000256" key="1">
    <source>
        <dbReference type="ARBA" id="ARBA00004123"/>
    </source>
</evidence>
<keyword evidence="6" id="KW-0539">Nucleus</keyword>
<evidence type="ECO:0000256" key="3">
    <source>
        <dbReference type="ARBA" id="ARBA00017363"/>
    </source>
</evidence>
<dbReference type="InterPro" id="IPR037813">
    <property type="entry name" value="TAF2"/>
</dbReference>
<dbReference type="PANTHER" id="PTHR15137">
    <property type="entry name" value="TRANSCRIPTION INITIATION FACTOR TFIID"/>
    <property type="match status" value="1"/>
</dbReference>
<dbReference type="GO" id="GO:0016251">
    <property type="term" value="F:RNA polymerase II general transcription initiation factor activity"/>
    <property type="evidence" value="ECO:0007669"/>
    <property type="project" value="TreeGrafter"/>
</dbReference>
<keyword evidence="4" id="KW-0805">Transcription regulation</keyword>
<dbReference type="SUPFAM" id="SSF55486">
    <property type="entry name" value="Metalloproteases ('zincins'), catalytic domain"/>
    <property type="match status" value="1"/>
</dbReference>
<evidence type="ECO:0000313" key="8">
    <source>
        <dbReference type="Proteomes" id="UP001196413"/>
    </source>
</evidence>
<dbReference type="Proteomes" id="UP001196413">
    <property type="component" value="Unassembled WGS sequence"/>
</dbReference>
<accession>A0AAD5R1J9</accession>
<reference evidence="7" key="1">
    <citation type="submission" date="2021-06" db="EMBL/GenBank/DDBJ databases">
        <title>Parelaphostrongylus tenuis whole genome reference sequence.</title>
        <authorList>
            <person name="Garwood T.J."/>
            <person name="Larsen P.A."/>
            <person name="Fountain-Jones N.M."/>
            <person name="Garbe J.R."/>
            <person name="Macchietto M.G."/>
            <person name="Kania S.A."/>
            <person name="Gerhold R.W."/>
            <person name="Richards J.E."/>
            <person name="Wolf T.M."/>
        </authorList>
    </citation>
    <scope>NUCLEOTIDE SEQUENCE</scope>
    <source>
        <strain evidence="7">MNPRO001-30</strain>
        <tissue evidence="7">Meninges</tissue>
    </source>
</reference>
<comment type="subcellular location">
    <subcellularLocation>
        <location evidence="1">Nucleus</location>
    </subcellularLocation>
</comment>
<evidence type="ECO:0000313" key="7">
    <source>
        <dbReference type="EMBL" id="KAJ1367779.1"/>
    </source>
</evidence>
<evidence type="ECO:0000256" key="5">
    <source>
        <dbReference type="ARBA" id="ARBA00023163"/>
    </source>
</evidence>
<dbReference type="Gene3D" id="2.60.40.1730">
    <property type="entry name" value="tricorn interacting facor f3 domain"/>
    <property type="match status" value="1"/>
</dbReference>
<dbReference type="Gene3D" id="1.10.390.10">
    <property type="entry name" value="Neutral Protease Domain 2"/>
    <property type="match status" value="1"/>
</dbReference>
<name>A0AAD5R1J9_PARTN</name>
<dbReference type="InterPro" id="IPR042097">
    <property type="entry name" value="Aminopeptidase_N-like_N_sf"/>
</dbReference>
<dbReference type="SUPFAM" id="SSF63737">
    <property type="entry name" value="Leukotriene A4 hydrolase N-terminal domain"/>
    <property type="match status" value="1"/>
</dbReference>
<gene>
    <name evidence="7" type="ORF">KIN20_028769</name>
</gene>